<keyword evidence="6 8" id="KW-0472">Membrane</keyword>
<evidence type="ECO:0000259" key="9">
    <source>
        <dbReference type="Pfam" id="PF00884"/>
    </source>
</evidence>
<keyword evidence="5 8" id="KW-1133">Transmembrane helix</keyword>
<comment type="caution">
    <text evidence="10">The sequence shown here is derived from an EMBL/GenBank/DDBJ whole genome shotgun (WGS) entry which is preliminary data.</text>
</comment>
<dbReference type="SUPFAM" id="SSF53649">
    <property type="entry name" value="Alkaline phosphatase-like"/>
    <property type="match status" value="1"/>
</dbReference>
<organism evidence="10 11">
    <name type="scientific">Adlercreutzia shanghongiae</name>
    <dbReference type="NCBI Taxonomy" id="3111773"/>
    <lineage>
        <taxon>Bacteria</taxon>
        <taxon>Bacillati</taxon>
        <taxon>Actinomycetota</taxon>
        <taxon>Coriobacteriia</taxon>
        <taxon>Eggerthellales</taxon>
        <taxon>Eggerthellaceae</taxon>
        <taxon>Adlercreutzia</taxon>
    </lineage>
</organism>
<comment type="pathway">
    <text evidence="2">Cell wall biogenesis; lipoteichoic acid biosynthesis.</text>
</comment>
<evidence type="ECO:0000256" key="5">
    <source>
        <dbReference type="ARBA" id="ARBA00022989"/>
    </source>
</evidence>
<gene>
    <name evidence="10" type="ORF">VJ920_03765</name>
</gene>
<feature type="domain" description="Sulfatase N-terminal" evidence="9">
    <location>
        <begin position="270"/>
        <end position="567"/>
    </location>
</feature>
<evidence type="ECO:0000256" key="6">
    <source>
        <dbReference type="ARBA" id="ARBA00023136"/>
    </source>
</evidence>
<dbReference type="PANTHER" id="PTHR47371:SF3">
    <property type="entry name" value="PHOSPHOGLYCEROL TRANSFERASE I"/>
    <property type="match status" value="1"/>
</dbReference>
<keyword evidence="3" id="KW-1003">Cell membrane</keyword>
<proteinExistence type="predicted"/>
<evidence type="ECO:0000256" key="7">
    <source>
        <dbReference type="SAM" id="MobiDB-lite"/>
    </source>
</evidence>
<evidence type="ECO:0000256" key="2">
    <source>
        <dbReference type="ARBA" id="ARBA00004936"/>
    </source>
</evidence>
<name>A0ABU6IX49_9ACTN</name>
<dbReference type="PANTHER" id="PTHR47371">
    <property type="entry name" value="LIPOTEICHOIC ACID SYNTHASE"/>
    <property type="match status" value="1"/>
</dbReference>
<dbReference type="EMBL" id="JAYMFH010000003">
    <property type="protein sequence ID" value="MEC4294420.1"/>
    <property type="molecule type" value="Genomic_DNA"/>
</dbReference>
<dbReference type="InterPro" id="IPR000917">
    <property type="entry name" value="Sulfatase_N"/>
</dbReference>
<feature type="transmembrane region" description="Helical" evidence="8">
    <location>
        <begin position="156"/>
        <end position="176"/>
    </location>
</feature>
<accession>A0ABU6IX49</accession>
<sequence length="644" mass="70004">MIDGQNNNLKKQEGPGASDVLKRAAFFVATVLIGFLLLELPWNPEVFAIPGSYVVANLLILWLGCAIFYFAGQRTRASLAIFAGTCLLAGTANFFIITFKGQPIVPADLFALNTAASVAGGYTLFLTDQLALCLAVFAGFCVALAKLCPKRPLAGWDVAANCTAALLLACLGVMQFSNVDIKEECDVTVDVWDVRGSYGTQGTALCFLSRAQELTPTEPDGYSPESLDAILGPFNRPGPELIQASDEAGAQDAASSTPEQAPPAEPFDGPNVIAIMNETFSDLSEYPGLENSNAAPTFFREVAADALASGDVYVSAMGGGTCNSEFEFLTGASMGNMGGGVYPYVLYDLEGVDNLASYFRNLGYGTHAIHPAEAANWRRDRIYGQLGFETFDDITTMEDADTFRDLTTDKATYERALQKIDGNDGPQFIFDVTIQNHGGYDTGLVPAEDAVRLDSDTVVNPEVDEFLAAIKRSDEDLRWLIDELNAREEPTIVVFFGDHQPGFADWLFEATYGTSVESAELEEVQTRYRTPYFIWANAAARAEDAPTRLTEIGDASVTSLNFLASLLVDAAGLPSTTHSRYMTSLRQMVPAVNLNGYRDAEGLWHWFGEETASEAQEKAQEALKSYRIVQYDNLFNQDSAFREA</sequence>
<comment type="subcellular location">
    <subcellularLocation>
        <location evidence="1">Cell membrane</location>
        <topology evidence="1">Multi-pass membrane protein</topology>
    </subcellularLocation>
</comment>
<feature type="region of interest" description="Disordered" evidence="7">
    <location>
        <begin position="244"/>
        <end position="269"/>
    </location>
</feature>
<protein>
    <submittedName>
        <fullName evidence="10">LTA synthase family protein</fullName>
    </submittedName>
</protein>
<evidence type="ECO:0000256" key="8">
    <source>
        <dbReference type="SAM" id="Phobius"/>
    </source>
</evidence>
<evidence type="ECO:0000256" key="4">
    <source>
        <dbReference type="ARBA" id="ARBA00022692"/>
    </source>
</evidence>
<dbReference type="Pfam" id="PF00884">
    <property type="entry name" value="Sulfatase"/>
    <property type="match status" value="1"/>
</dbReference>
<dbReference type="RefSeq" id="WP_326454442.1">
    <property type="nucleotide sequence ID" value="NZ_JAYMFH010000003.1"/>
</dbReference>
<dbReference type="CDD" id="cd16015">
    <property type="entry name" value="LTA_synthase"/>
    <property type="match status" value="1"/>
</dbReference>
<feature type="transmembrane region" description="Helical" evidence="8">
    <location>
        <begin position="20"/>
        <end position="38"/>
    </location>
</feature>
<dbReference type="InterPro" id="IPR017850">
    <property type="entry name" value="Alkaline_phosphatase_core_sf"/>
</dbReference>
<keyword evidence="11" id="KW-1185">Reference proteome</keyword>
<dbReference type="Gene3D" id="3.40.720.10">
    <property type="entry name" value="Alkaline Phosphatase, subunit A"/>
    <property type="match status" value="1"/>
</dbReference>
<evidence type="ECO:0000256" key="1">
    <source>
        <dbReference type="ARBA" id="ARBA00004651"/>
    </source>
</evidence>
<feature type="transmembrane region" description="Helical" evidence="8">
    <location>
        <begin position="119"/>
        <end position="144"/>
    </location>
</feature>
<feature type="transmembrane region" description="Helical" evidence="8">
    <location>
        <begin position="50"/>
        <end position="72"/>
    </location>
</feature>
<evidence type="ECO:0000256" key="3">
    <source>
        <dbReference type="ARBA" id="ARBA00022475"/>
    </source>
</evidence>
<evidence type="ECO:0000313" key="11">
    <source>
        <dbReference type="Proteomes" id="UP001343724"/>
    </source>
</evidence>
<feature type="transmembrane region" description="Helical" evidence="8">
    <location>
        <begin position="79"/>
        <end position="99"/>
    </location>
</feature>
<reference evidence="10 11" key="1">
    <citation type="submission" date="2024-01" db="EMBL/GenBank/DDBJ databases">
        <title>novel species in genus Adlercreutzia.</title>
        <authorList>
            <person name="Liu X."/>
        </authorList>
    </citation>
    <scope>NUCLEOTIDE SEQUENCE [LARGE SCALE GENOMIC DNA]</scope>
    <source>
        <strain evidence="10 11">R22</strain>
    </source>
</reference>
<dbReference type="InterPro" id="IPR050448">
    <property type="entry name" value="OpgB/LTA_synthase_biosynth"/>
</dbReference>
<keyword evidence="4 8" id="KW-0812">Transmembrane</keyword>
<evidence type="ECO:0000313" key="10">
    <source>
        <dbReference type="EMBL" id="MEC4294420.1"/>
    </source>
</evidence>
<dbReference type="Proteomes" id="UP001343724">
    <property type="component" value="Unassembled WGS sequence"/>
</dbReference>